<evidence type="ECO:0000313" key="3">
    <source>
        <dbReference type="Proteomes" id="UP000255106"/>
    </source>
</evidence>
<dbReference type="Proteomes" id="UP000255106">
    <property type="component" value="Unassembled WGS sequence"/>
</dbReference>
<dbReference type="Gene3D" id="2.60.40.2610">
    <property type="entry name" value="Outer membrane usher protein FimD, plug domain"/>
    <property type="match status" value="1"/>
</dbReference>
<dbReference type="InterPro" id="IPR025949">
    <property type="entry name" value="PapC-like_C"/>
</dbReference>
<dbReference type="GO" id="GO:0009279">
    <property type="term" value="C:cell outer membrane"/>
    <property type="evidence" value="ECO:0007669"/>
    <property type="project" value="TreeGrafter"/>
</dbReference>
<evidence type="ECO:0000313" key="2">
    <source>
        <dbReference type="EMBL" id="STQ09246.1"/>
    </source>
</evidence>
<dbReference type="InterPro" id="IPR000015">
    <property type="entry name" value="Fimb_usher"/>
</dbReference>
<dbReference type="InterPro" id="IPR043142">
    <property type="entry name" value="PapC-like_C_sf"/>
</dbReference>
<sequence length="411" mass="45387">MDMLGALSFDVTQASSQHEGEAKQTGYSYRINYSKRFDTTGSQLTLASYRYSDSRFLSYARFLEKDRDHAETEKQTLSITASQYIPALSLNLYLGMLRQTWWDRAPSTTGTLTAGYNFDLGRWKNLGVTASWSKTHYQDQGDDTQVYFSLSIPLDPDHRLNYDLRNSDTTRQTLSWYDSSDSNNTWGISAGTESEKTDAGAQVSANYQHYAGTGDLNLSGSYKAHDYRSVSASWNGSFTATAHGASLHRRSYGNEPRVMVSTEGIGNIPLNMSRDATNMFGIGVLPAFSSYMPASVQVNLNNLPEGVDVDNHVIRSTWTEGAIGYRLIASRQGQDVAGIVRTASGTPPLGAQVREQDSGKEVGIIAQDGHIWLGAVKAEQHFIVTWGDDQQCHFSLPASLDNTTQLMLPCQ</sequence>
<evidence type="ECO:0000259" key="1">
    <source>
        <dbReference type="Pfam" id="PF13953"/>
    </source>
</evidence>
<dbReference type="PANTHER" id="PTHR30451:SF4">
    <property type="entry name" value="OUTER MEMBRANE USHER PROTEIN YQIG-RELATED"/>
    <property type="match status" value="1"/>
</dbReference>
<dbReference type="Pfam" id="PF00577">
    <property type="entry name" value="Usher"/>
    <property type="match status" value="1"/>
</dbReference>
<protein>
    <submittedName>
        <fullName evidence="2">Fimbrial usher protein</fullName>
    </submittedName>
</protein>
<dbReference type="PANTHER" id="PTHR30451">
    <property type="entry name" value="OUTER MEMBRANE USHER PROTEIN"/>
    <property type="match status" value="1"/>
</dbReference>
<organism evidence="2 3">
    <name type="scientific">Enterobacter cloacae</name>
    <dbReference type="NCBI Taxonomy" id="550"/>
    <lineage>
        <taxon>Bacteria</taxon>
        <taxon>Pseudomonadati</taxon>
        <taxon>Pseudomonadota</taxon>
        <taxon>Gammaproteobacteria</taxon>
        <taxon>Enterobacterales</taxon>
        <taxon>Enterobacteriaceae</taxon>
        <taxon>Enterobacter</taxon>
        <taxon>Enterobacter cloacae complex</taxon>
    </lineage>
</organism>
<dbReference type="InterPro" id="IPR042186">
    <property type="entry name" value="FimD_plug_dom"/>
</dbReference>
<name>A0A377LTR9_ENTCL</name>
<dbReference type="AlphaFoldDB" id="A0A377LTR9"/>
<feature type="domain" description="PapC-like C-terminal" evidence="1">
    <location>
        <begin position="344"/>
        <end position="395"/>
    </location>
</feature>
<dbReference type="Gene3D" id="2.60.40.2070">
    <property type="match status" value="1"/>
</dbReference>
<proteinExistence type="predicted"/>
<accession>A0A377LTR9</accession>
<dbReference type="GO" id="GO:0015473">
    <property type="term" value="F:fimbrial usher porin activity"/>
    <property type="evidence" value="ECO:0007669"/>
    <property type="project" value="InterPro"/>
</dbReference>
<dbReference type="Pfam" id="PF13953">
    <property type="entry name" value="PapC_C"/>
    <property type="match status" value="1"/>
</dbReference>
<reference evidence="2 3" key="1">
    <citation type="submission" date="2018-06" db="EMBL/GenBank/DDBJ databases">
        <authorList>
            <consortium name="Pathogen Informatics"/>
            <person name="Doyle S."/>
        </authorList>
    </citation>
    <scope>NUCLEOTIDE SEQUENCE [LARGE SCALE GENOMIC DNA]</scope>
    <source>
        <strain evidence="2 3">NCTC10005</strain>
    </source>
</reference>
<dbReference type="GO" id="GO:0009297">
    <property type="term" value="P:pilus assembly"/>
    <property type="evidence" value="ECO:0007669"/>
    <property type="project" value="InterPro"/>
</dbReference>
<dbReference type="EMBL" id="UGJB01000004">
    <property type="protein sequence ID" value="STQ09246.1"/>
    <property type="molecule type" value="Genomic_DNA"/>
</dbReference>
<gene>
    <name evidence="2" type="primary">papC_2</name>
    <name evidence="2" type="ORF">NCTC10005_01951</name>
</gene>